<organism evidence="1 2">
    <name type="scientific">Kwoniella newhampshirensis</name>
    <dbReference type="NCBI Taxonomy" id="1651941"/>
    <lineage>
        <taxon>Eukaryota</taxon>
        <taxon>Fungi</taxon>
        <taxon>Dikarya</taxon>
        <taxon>Basidiomycota</taxon>
        <taxon>Agaricomycotina</taxon>
        <taxon>Tremellomycetes</taxon>
        <taxon>Tremellales</taxon>
        <taxon>Cryptococcaceae</taxon>
        <taxon>Kwoniella</taxon>
    </lineage>
</organism>
<comment type="caution">
    <text evidence="1">The sequence shown here is derived from an EMBL/GenBank/DDBJ whole genome shotgun (WGS) entry which is preliminary data.</text>
</comment>
<sequence length="70" mass="7782">MYLRPVMGSIMRGHTDEGFYARVDYELLAPSDAPTTLPALDGLSVRTREVSTDDDVAERLSGWFMALTSE</sequence>
<reference evidence="1 2" key="1">
    <citation type="journal article" date="2024" name="bioRxiv">
        <title>Comparative genomics of Cryptococcus and Kwoniella reveals pathogenesis evolution and contrasting karyotype dynamics via intercentromeric recombination or chromosome fusion.</title>
        <authorList>
            <person name="Coelho M.A."/>
            <person name="David-Palma M."/>
            <person name="Shea T."/>
            <person name="Bowers K."/>
            <person name="McGinley-Smith S."/>
            <person name="Mohammad A.W."/>
            <person name="Gnirke A."/>
            <person name="Yurkov A.M."/>
            <person name="Nowrousian M."/>
            <person name="Sun S."/>
            <person name="Cuomo C.A."/>
            <person name="Heitman J."/>
        </authorList>
    </citation>
    <scope>NUCLEOTIDE SEQUENCE [LARGE SCALE GENOMIC DNA]</scope>
    <source>
        <strain evidence="1 2">CBS 13917</strain>
    </source>
</reference>
<proteinExistence type="predicted"/>
<evidence type="ECO:0000313" key="2">
    <source>
        <dbReference type="Proteomes" id="UP001388673"/>
    </source>
</evidence>
<gene>
    <name evidence="1" type="ORF">IAR55_005479</name>
</gene>
<dbReference type="KEGG" id="kne:92182737"/>
<protein>
    <submittedName>
        <fullName evidence="1">Uncharacterized protein</fullName>
    </submittedName>
</protein>
<dbReference type="GeneID" id="92182737"/>
<evidence type="ECO:0000313" key="1">
    <source>
        <dbReference type="EMBL" id="KAK8847620.1"/>
    </source>
</evidence>
<accession>A0AAW0YHJ9</accession>
<dbReference type="Proteomes" id="UP001388673">
    <property type="component" value="Unassembled WGS sequence"/>
</dbReference>
<dbReference type="RefSeq" id="XP_066801138.1">
    <property type="nucleotide sequence ID" value="XM_066948570.1"/>
</dbReference>
<name>A0AAW0YHJ9_9TREE</name>
<dbReference type="EMBL" id="JBCAWK010000010">
    <property type="protein sequence ID" value="KAK8847620.1"/>
    <property type="molecule type" value="Genomic_DNA"/>
</dbReference>
<dbReference type="AlphaFoldDB" id="A0AAW0YHJ9"/>
<keyword evidence="2" id="KW-1185">Reference proteome</keyword>